<keyword evidence="6 9" id="KW-0812">Transmembrane</keyword>
<evidence type="ECO:0000256" key="3">
    <source>
        <dbReference type="ARBA" id="ARBA00022448"/>
    </source>
</evidence>
<dbReference type="CDD" id="cd06261">
    <property type="entry name" value="TM_PBP2"/>
    <property type="match status" value="1"/>
</dbReference>
<evidence type="ECO:0000256" key="7">
    <source>
        <dbReference type="ARBA" id="ARBA00022989"/>
    </source>
</evidence>
<name>A0ABV3PQF1_9HYPH</name>
<dbReference type="NCBIfam" id="TIGR01726">
    <property type="entry name" value="HEQRo_perm_3TM"/>
    <property type="match status" value="1"/>
</dbReference>
<evidence type="ECO:0000256" key="2">
    <source>
        <dbReference type="ARBA" id="ARBA00010072"/>
    </source>
</evidence>
<dbReference type="PANTHER" id="PTHR30133:SF2">
    <property type="entry name" value="ARGININE ABC TRANSPORTER PERMEASE PROTEIN ARTQ"/>
    <property type="match status" value="1"/>
</dbReference>
<feature type="transmembrane region" description="Helical" evidence="9">
    <location>
        <begin position="51"/>
        <end position="72"/>
    </location>
</feature>
<reference evidence="11 12" key="1">
    <citation type="submission" date="2024-07" db="EMBL/GenBank/DDBJ databases">
        <title>Description of Labrys sedimenti sp. nov., isolated from a diclofenac-degrading enrichment culture.</title>
        <authorList>
            <person name="Tancsics A."/>
            <person name="Csepanyi A."/>
        </authorList>
    </citation>
    <scope>NUCLEOTIDE SEQUENCE [LARGE SCALE GENOMIC DNA]</scope>
    <source>
        <strain evidence="11 12">LMG 23578</strain>
    </source>
</reference>
<proteinExistence type="inferred from homology"/>
<sequence length="221" mass="23603">MSVVSTYLPQLLQGLLVTLQVAVGSFVVGFVLAVAAVFAWSSGPRPLRWLVASYVAVIRGLPELLVIFLVFYGGTVLLTGLMGAYVEVSALAAGIAALSFVSGAYLTEILRGALQTIPPGQWEAARSLGLKQGQLFRKIILPQMFSHALPGLGNQWLVILKESALVSIVGLEELMRKGVVAAGATHQPMTFYLIVAALFVLITTVSTAVLSFGNSRLTWMR</sequence>
<evidence type="ECO:0000313" key="12">
    <source>
        <dbReference type="Proteomes" id="UP001555786"/>
    </source>
</evidence>
<evidence type="ECO:0000256" key="5">
    <source>
        <dbReference type="ARBA" id="ARBA00022519"/>
    </source>
</evidence>
<comment type="caution">
    <text evidence="11">The sequence shown here is derived from an EMBL/GenBank/DDBJ whole genome shotgun (WGS) entry which is preliminary data.</text>
</comment>
<protein>
    <submittedName>
        <fullName evidence="11">ABC transporter permease subunit</fullName>
    </submittedName>
</protein>
<organism evidence="11 12">
    <name type="scientific">Labrys neptuniae</name>
    <dbReference type="NCBI Taxonomy" id="376174"/>
    <lineage>
        <taxon>Bacteria</taxon>
        <taxon>Pseudomonadati</taxon>
        <taxon>Pseudomonadota</taxon>
        <taxon>Alphaproteobacteria</taxon>
        <taxon>Hyphomicrobiales</taxon>
        <taxon>Xanthobacteraceae</taxon>
        <taxon>Labrys</taxon>
    </lineage>
</organism>
<keyword evidence="4" id="KW-1003">Cell membrane</keyword>
<feature type="transmembrane region" description="Helical" evidence="9">
    <location>
        <begin position="84"/>
        <end position="106"/>
    </location>
</feature>
<dbReference type="InterPro" id="IPR000515">
    <property type="entry name" value="MetI-like"/>
</dbReference>
<gene>
    <name evidence="11" type="ORF">ABXS05_20105</name>
</gene>
<dbReference type="Pfam" id="PF00528">
    <property type="entry name" value="BPD_transp_1"/>
    <property type="match status" value="1"/>
</dbReference>
<evidence type="ECO:0000256" key="4">
    <source>
        <dbReference type="ARBA" id="ARBA00022475"/>
    </source>
</evidence>
<dbReference type="InterPro" id="IPR035906">
    <property type="entry name" value="MetI-like_sf"/>
</dbReference>
<dbReference type="SUPFAM" id="SSF161098">
    <property type="entry name" value="MetI-like"/>
    <property type="match status" value="1"/>
</dbReference>
<dbReference type="Proteomes" id="UP001555786">
    <property type="component" value="Unassembled WGS sequence"/>
</dbReference>
<evidence type="ECO:0000256" key="9">
    <source>
        <dbReference type="RuleBase" id="RU363032"/>
    </source>
</evidence>
<evidence type="ECO:0000256" key="1">
    <source>
        <dbReference type="ARBA" id="ARBA00004429"/>
    </source>
</evidence>
<evidence type="ECO:0000259" key="10">
    <source>
        <dbReference type="PROSITE" id="PS50928"/>
    </source>
</evidence>
<dbReference type="PANTHER" id="PTHR30133">
    <property type="entry name" value="CATIONIC AMINO ACID TRANSPORTER, MEMBRANE COMPONENT"/>
    <property type="match status" value="1"/>
</dbReference>
<keyword evidence="7 9" id="KW-1133">Transmembrane helix</keyword>
<accession>A0ABV3PQF1</accession>
<dbReference type="InterPro" id="IPR010065">
    <property type="entry name" value="AA_ABC_transptr_permease_3TM"/>
</dbReference>
<dbReference type="PROSITE" id="PS50928">
    <property type="entry name" value="ABC_TM1"/>
    <property type="match status" value="1"/>
</dbReference>
<feature type="transmembrane region" description="Helical" evidence="9">
    <location>
        <begin position="191"/>
        <end position="212"/>
    </location>
</feature>
<evidence type="ECO:0000256" key="6">
    <source>
        <dbReference type="ARBA" id="ARBA00022692"/>
    </source>
</evidence>
<evidence type="ECO:0000256" key="8">
    <source>
        <dbReference type="ARBA" id="ARBA00023136"/>
    </source>
</evidence>
<evidence type="ECO:0000313" key="11">
    <source>
        <dbReference type="EMBL" id="MEW9307867.1"/>
    </source>
</evidence>
<keyword evidence="12" id="KW-1185">Reference proteome</keyword>
<feature type="domain" description="ABC transmembrane type-1" evidence="10">
    <location>
        <begin position="15"/>
        <end position="211"/>
    </location>
</feature>
<keyword evidence="8 9" id="KW-0472">Membrane</keyword>
<feature type="transmembrane region" description="Helical" evidence="9">
    <location>
        <begin position="12"/>
        <end position="39"/>
    </location>
</feature>
<dbReference type="EMBL" id="JBFNQD010000007">
    <property type="protein sequence ID" value="MEW9307867.1"/>
    <property type="molecule type" value="Genomic_DNA"/>
</dbReference>
<dbReference type="InterPro" id="IPR051613">
    <property type="entry name" value="ABC_transp_permease_HisMQ"/>
</dbReference>
<dbReference type="RefSeq" id="WP_367625171.1">
    <property type="nucleotide sequence ID" value="NZ_JBFNQD010000007.1"/>
</dbReference>
<keyword evidence="5" id="KW-0997">Cell inner membrane</keyword>
<keyword evidence="3 9" id="KW-0813">Transport</keyword>
<comment type="subcellular location">
    <subcellularLocation>
        <location evidence="1">Cell inner membrane</location>
        <topology evidence="1">Multi-pass membrane protein</topology>
    </subcellularLocation>
    <subcellularLocation>
        <location evidence="9">Cell membrane</location>
        <topology evidence="9">Multi-pass membrane protein</topology>
    </subcellularLocation>
</comment>
<dbReference type="Gene3D" id="1.10.3720.10">
    <property type="entry name" value="MetI-like"/>
    <property type="match status" value="1"/>
</dbReference>
<comment type="similarity">
    <text evidence="2">Belongs to the binding-protein-dependent transport system permease family. HisMQ subfamily.</text>
</comment>